<feature type="domain" description="SCP2" evidence="1">
    <location>
        <begin position="207"/>
        <end position="258"/>
    </location>
</feature>
<dbReference type="InterPro" id="IPR024344">
    <property type="entry name" value="MDMPI_metal-binding"/>
</dbReference>
<comment type="caution">
    <text evidence="3">The sequence shown here is derived from an EMBL/GenBank/DDBJ whole genome shotgun (WGS) entry which is preliminary data.</text>
</comment>
<dbReference type="AlphaFoldDB" id="A0A495X871"/>
<protein>
    <submittedName>
        <fullName evidence="3">Uncharacterized protein (TIGR03083 family)</fullName>
    </submittedName>
</protein>
<dbReference type="Pfam" id="PF02036">
    <property type="entry name" value="SCP2"/>
    <property type="match status" value="1"/>
</dbReference>
<dbReference type="Pfam" id="PF11716">
    <property type="entry name" value="MDMPI_N"/>
    <property type="match status" value="1"/>
</dbReference>
<dbReference type="OrthoDB" id="3669840at2"/>
<name>A0A495X871_9PSEU</name>
<dbReference type="Proteomes" id="UP000272729">
    <property type="component" value="Unassembled WGS sequence"/>
</dbReference>
<dbReference type="InterPro" id="IPR034660">
    <property type="entry name" value="DinB/YfiT-like"/>
</dbReference>
<dbReference type="InterPro" id="IPR017517">
    <property type="entry name" value="Maleyloyr_isom"/>
</dbReference>
<evidence type="ECO:0000313" key="4">
    <source>
        <dbReference type="Proteomes" id="UP000272729"/>
    </source>
</evidence>
<dbReference type="EMBL" id="RBXR01000001">
    <property type="protein sequence ID" value="RKT69074.1"/>
    <property type="molecule type" value="Genomic_DNA"/>
</dbReference>
<dbReference type="InterPro" id="IPR003033">
    <property type="entry name" value="SCP2_sterol-bd_dom"/>
</dbReference>
<organism evidence="3 4">
    <name type="scientific">Saccharothrix variisporea</name>
    <dbReference type="NCBI Taxonomy" id="543527"/>
    <lineage>
        <taxon>Bacteria</taxon>
        <taxon>Bacillati</taxon>
        <taxon>Actinomycetota</taxon>
        <taxon>Actinomycetes</taxon>
        <taxon>Pseudonocardiales</taxon>
        <taxon>Pseudonocardiaceae</taxon>
        <taxon>Saccharothrix</taxon>
    </lineage>
</organism>
<dbReference type="InterPro" id="IPR036527">
    <property type="entry name" value="SCP2_sterol-bd_dom_sf"/>
</dbReference>
<dbReference type="Gene3D" id="1.20.120.450">
    <property type="entry name" value="dinb family like domain"/>
    <property type="match status" value="1"/>
</dbReference>
<gene>
    <name evidence="3" type="ORF">DFJ66_2267</name>
</gene>
<evidence type="ECO:0000259" key="2">
    <source>
        <dbReference type="Pfam" id="PF11716"/>
    </source>
</evidence>
<dbReference type="GO" id="GO:0046872">
    <property type="term" value="F:metal ion binding"/>
    <property type="evidence" value="ECO:0007669"/>
    <property type="project" value="InterPro"/>
</dbReference>
<evidence type="ECO:0000259" key="1">
    <source>
        <dbReference type="Pfam" id="PF02036"/>
    </source>
</evidence>
<reference evidence="3 4" key="1">
    <citation type="submission" date="2018-10" db="EMBL/GenBank/DDBJ databases">
        <title>Sequencing the genomes of 1000 actinobacteria strains.</title>
        <authorList>
            <person name="Klenk H.-P."/>
        </authorList>
    </citation>
    <scope>NUCLEOTIDE SEQUENCE [LARGE SCALE GENOMIC DNA]</scope>
    <source>
        <strain evidence="3 4">DSM 43911</strain>
    </source>
</reference>
<dbReference type="SUPFAM" id="SSF55718">
    <property type="entry name" value="SCP-like"/>
    <property type="match status" value="1"/>
</dbReference>
<sequence>MADQVAVVREVLPGVARRFAELVTGAPPAVKATADWTIADTAAHVASIATMYTAILRPQGGEVPVEQLAERVRTVTVETVADLNTMALRHFTDRDPRRLSENLRSTVDRILEMTDGTDHERPIPWLGDSRVPVGGVLAHLVNEMLVHGWDIARALRAPWPMPVREAAPFFDLFVVGMIRNSTGNILDGPPPGDRRIAVAFRSRHTAPVTLVLHRGRVTVEDEKADARVRFDPATLNLLLFGRVSRLKAVLGGKLVVSGRRPWVLPEFLRTVRLPTNAQPLS</sequence>
<accession>A0A495X871</accession>
<evidence type="ECO:0000313" key="3">
    <source>
        <dbReference type="EMBL" id="RKT69074.1"/>
    </source>
</evidence>
<dbReference type="RefSeq" id="WP_121220539.1">
    <property type="nucleotide sequence ID" value="NZ_JBIUBA010000035.1"/>
</dbReference>
<keyword evidence="4" id="KW-1185">Reference proteome</keyword>
<dbReference type="NCBIfam" id="TIGR03083">
    <property type="entry name" value="maleylpyruvate isomerase family mycothiol-dependent enzyme"/>
    <property type="match status" value="1"/>
</dbReference>
<feature type="domain" description="Mycothiol-dependent maleylpyruvate isomerase metal-binding" evidence="2">
    <location>
        <begin position="31"/>
        <end position="152"/>
    </location>
</feature>
<proteinExistence type="predicted"/>
<dbReference type="SUPFAM" id="SSF109854">
    <property type="entry name" value="DinB/YfiT-like putative metalloenzymes"/>
    <property type="match status" value="1"/>
</dbReference>